<dbReference type="Gene3D" id="3.40.50.1820">
    <property type="entry name" value="alpha/beta hydrolase"/>
    <property type="match status" value="1"/>
</dbReference>
<comment type="similarity">
    <text evidence="2">Belongs to the 'GDXG' lipolytic enzyme family.</text>
</comment>
<proteinExistence type="inferred from homology"/>
<dbReference type="AlphaFoldDB" id="A0A914HSJ6"/>
<accession>A0A914HSJ6</accession>
<feature type="domain" description="Carboxylesterase type B" evidence="4">
    <location>
        <begin position="519"/>
        <end position="1103"/>
    </location>
</feature>
<organism evidence="5 6">
    <name type="scientific">Globodera rostochiensis</name>
    <name type="common">Golden nematode worm</name>
    <name type="synonym">Heterodera rostochiensis</name>
    <dbReference type="NCBI Taxonomy" id="31243"/>
    <lineage>
        <taxon>Eukaryota</taxon>
        <taxon>Metazoa</taxon>
        <taxon>Ecdysozoa</taxon>
        <taxon>Nematoda</taxon>
        <taxon>Chromadorea</taxon>
        <taxon>Rhabditida</taxon>
        <taxon>Tylenchina</taxon>
        <taxon>Tylenchomorpha</taxon>
        <taxon>Tylenchoidea</taxon>
        <taxon>Heteroderidae</taxon>
        <taxon>Heteroderinae</taxon>
        <taxon>Globodera</taxon>
    </lineage>
</organism>
<dbReference type="InterPro" id="IPR051093">
    <property type="entry name" value="Neuroligin/BSAL"/>
</dbReference>
<dbReference type="InterPro" id="IPR029058">
    <property type="entry name" value="AB_hydrolase_fold"/>
</dbReference>
<comment type="similarity">
    <text evidence="1">Belongs to the type-B carboxylesterase/lipase family.</text>
</comment>
<dbReference type="Proteomes" id="UP000887572">
    <property type="component" value="Unplaced"/>
</dbReference>
<evidence type="ECO:0000259" key="4">
    <source>
        <dbReference type="Pfam" id="PF00135"/>
    </source>
</evidence>
<keyword evidence="5" id="KW-1185">Reference proteome</keyword>
<keyword evidence="3" id="KW-0472">Membrane</keyword>
<dbReference type="SUPFAM" id="SSF158548">
    <property type="entry name" value="FLJ32549 domain-like"/>
    <property type="match status" value="1"/>
</dbReference>
<keyword evidence="3" id="KW-1133">Transmembrane helix</keyword>
<keyword evidence="3" id="KW-0812">Transmembrane</keyword>
<dbReference type="GO" id="GO:0016787">
    <property type="term" value="F:hydrolase activity"/>
    <property type="evidence" value="ECO:0007669"/>
    <property type="project" value="InterPro"/>
</dbReference>
<evidence type="ECO:0000256" key="3">
    <source>
        <dbReference type="SAM" id="Phobius"/>
    </source>
</evidence>
<reference evidence="6" key="1">
    <citation type="submission" date="2022-11" db="UniProtKB">
        <authorList>
            <consortium name="WormBaseParasite"/>
        </authorList>
    </citation>
    <scope>IDENTIFICATION</scope>
</reference>
<feature type="transmembrane region" description="Helical" evidence="3">
    <location>
        <begin position="1157"/>
        <end position="1181"/>
    </location>
</feature>
<dbReference type="PANTHER" id="PTHR43903">
    <property type="entry name" value="NEUROLIGIN"/>
    <property type="match status" value="1"/>
</dbReference>
<dbReference type="SUPFAM" id="SSF53474">
    <property type="entry name" value="alpha/beta-Hydrolases"/>
    <property type="match status" value="1"/>
</dbReference>
<dbReference type="Pfam" id="PF09404">
    <property type="entry name" value="C12orf66_like"/>
    <property type="match status" value="1"/>
</dbReference>
<evidence type="ECO:0000313" key="5">
    <source>
        <dbReference type="Proteomes" id="UP000887572"/>
    </source>
</evidence>
<sequence>MSSALVDRFVQHIKRLQFVDAEKLLRSEWGDAACATSPPFLIVLLQLAEQFARHLRTNKLKWASALALKDDGDVDIGDGGIFPDIETINKFSRFASVRAILVEFYSLLPGKEWRAFDTEQFRHLMTTLGQLSNDDNELFMHCRRELVVLQLFLNTQLAIQQCNLLDALVLLSRTRALLDDWFRSLDARQALSSATRSARPSSSSSSASAFLLATLGLRRRPSFCRLGLLQFLLQCHQLLVAKFSLYFHDTLVTHASHGEMRQAFSMPNSFLQLFQTFVRKANSHTICLLVNRIDQSGSFQGFGYHCDASEDEDAMPMSKCPGAGFGRAPEAPRATITERQLTTSSDKFSQLKMQSGLAEKYPALLFLPPERRSATIGGGGGAAAMATITGSCGGAHLRGSEYATICAFVQEGCCGLSGGVDGGGGTAAGGSSSNDKLTESGKIRYLYDRNKDQTFFTACVEANIHLVVTFERRVQERESTVHAFFNDVLNGGGWLLTVFSQSKIWIVETFTWCQNFEKSRSVWVEQGLVKGKIFKIDGRQVQIFRGIPYAEAPVGTLRFKKPMRKQRWEREFSATEYGPPCVQFMDFHKNDRFSAQNMRAESEDCLSLNIFAPYNSEDESGQHPILVWVHGGSFLAGSADTGIDMEVLARNLVFRNITFVSVNYRLGLFGFMSVHHSDGHVEGNFGLWDIELALEWVQRNIKQFNGDPTRVTLMGESAGAAAVSALAVSPVTKELLSGAISLSGSATAGWAIHRQVGTQPNWDMVNIADYIRCNKLIDEDDLGDTLAQVPVAERDRWHKHCNLQERIPECLSSSTGPLNSAEMLACFRLHVNVSESPLFWRALAAELGVSKMVVDGELIIDSGTELIRASARIPLLTGVARREWAHKKPLFYLFYRYTNYSREQVEGAVRRIVENAFANTLTSRMTNSTVDLVANATFLRYMQDVDFAYDMPGVVARLQDLESDVEFVAPCQAEVDTYMANEVPVFVYSFDFVPRGDVVEEDRRFYAMFGERPVGVRRRDRKRKGHQLDAFHGLDHAFIFTEGYSSNFHLDPFTRRDKSMARLLTRMITNFVATGDPSTRNFSWSASGNGTMRYASLNLPPKMVRGPVHFPTPMFWNAEVQMLSKYQLADASGRANEQAVNELTYEERVQLRAYKRAWYALWAFVFAIAVLIWLIIVCAVCHWSRRHNGRSAYDNIVVNR</sequence>
<dbReference type="WBParaSite" id="Gr19_v10_g3566.t1">
    <property type="protein sequence ID" value="Gr19_v10_g3566.t1"/>
    <property type="gene ID" value="Gr19_v10_g3566"/>
</dbReference>
<dbReference type="InterPro" id="IPR002168">
    <property type="entry name" value="Lipase_GDXG_HIS_AS"/>
</dbReference>
<protein>
    <submittedName>
        <fullName evidence="6">Carboxylesterase type B domain-containing protein</fullName>
    </submittedName>
</protein>
<evidence type="ECO:0000256" key="2">
    <source>
        <dbReference type="ARBA" id="ARBA00010515"/>
    </source>
</evidence>
<dbReference type="Pfam" id="PF00135">
    <property type="entry name" value="COesterase"/>
    <property type="match status" value="1"/>
</dbReference>
<dbReference type="InterPro" id="IPR038060">
    <property type="entry name" value="C12orf66-like_central_sf"/>
</dbReference>
<dbReference type="PROSITE" id="PS01173">
    <property type="entry name" value="LIPASE_GDXG_HIS"/>
    <property type="match status" value="1"/>
</dbReference>
<dbReference type="InterPro" id="IPR018544">
    <property type="entry name" value="KICS_2"/>
</dbReference>
<name>A0A914HSJ6_GLORO</name>
<evidence type="ECO:0000256" key="1">
    <source>
        <dbReference type="ARBA" id="ARBA00005964"/>
    </source>
</evidence>
<dbReference type="Gene3D" id="1.10.3450.30">
    <property type="match status" value="1"/>
</dbReference>
<dbReference type="SUPFAM" id="SSF160651">
    <property type="entry name" value="FLJ32549 C-terminal domain-like"/>
    <property type="match status" value="1"/>
</dbReference>
<dbReference type="InterPro" id="IPR002018">
    <property type="entry name" value="CarbesteraseB"/>
</dbReference>
<evidence type="ECO:0000313" key="6">
    <source>
        <dbReference type="WBParaSite" id="Gr19_v10_g3566.t1"/>
    </source>
</evidence>